<proteinExistence type="predicted"/>
<dbReference type="AlphaFoldDB" id="A0A026WBE4"/>
<evidence type="ECO:0000313" key="1">
    <source>
        <dbReference type="EMBL" id="EZA52364.1"/>
    </source>
</evidence>
<keyword evidence="2" id="KW-1185">Reference proteome</keyword>
<protein>
    <submittedName>
        <fullName evidence="1">Uncharacterized protein</fullName>
    </submittedName>
</protein>
<organism evidence="1 2">
    <name type="scientific">Ooceraea biroi</name>
    <name type="common">Clonal raider ant</name>
    <name type="synonym">Cerapachys biroi</name>
    <dbReference type="NCBI Taxonomy" id="2015173"/>
    <lineage>
        <taxon>Eukaryota</taxon>
        <taxon>Metazoa</taxon>
        <taxon>Ecdysozoa</taxon>
        <taxon>Arthropoda</taxon>
        <taxon>Hexapoda</taxon>
        <taxon>Insecta</taxon>
        <taxon>Pterygota</taxon>
        <taxon>Neoptera</taxon>
        <taxon>Endopterygota</taxon>
        <taxon>Hymenoptera</taxon>
        <taxon>Apocrita</taxon>
        <taxon>Aculeata</taxon>
        <taxon>Formicoidea</taxon>
        <taxon>Formicidae</taxon>
        <taxon>Dorylinae</taxon>
        <taxon>Ooceraea</taxon>
    </lineage>
</organism>
<accession>A0A026WBE4</accession>
<dbReference type="EMBL" id="KK107347">
    <property type="protein sequence ID" value="EZA52364.1"/>
    <property type="molecule type" value="Genomic_DNA"/>
</dbReference>
<evidence type="ECO:0000313" key="2">
    <source>
        <dbReference type="Proteomes" id="UP000053097"/>
    </source>
</evidence>
<name>A0A026WBE4_OOCBI</name>
<sequence>MPGSLSPFLLFSFPHRSYNEVINTRAERRYVSTIMLHENRVSYRVPVVIIYGQTRCCDIGVLWSPVEAHPGQRHPPVAECGPADREYVSIPIDSLPILIIH</sequence>
<reference evidence="1 2" key="1">
    <citation type="journal article" date="2014" name="Curr. Biol.">
        <title>The genome of the clonal raider ant Cerapachys biroi.</title>
        <authorList>
            <person name="Oxley P.R."/>
            <person name="Ji L."/>
            <person name="Fetter-Pruneda I."/>
            <person name="McKenzie S.K."/>
            <person name="Li C."/>
            <person name="Hu H."/>
            <person name="Zhang G."/>
            <person name="Kronauer D.J."/>
        </authorList>
    </citation>
    <scope>NUCLEOTIDE SEQUENCE [LARGE SCALE GENOMIC DNA]</scope>
</reference>
<gene>
    <name evidence="1" type="ORF">X777_09034</name>
</gene>
<dbReference type="Proteomes" id="UP000053097">
    <property type="component" value="Unassembled WGS sequence"/>
</dbReference>